<accession>L1J6T0</accession>
<dbReference type="HOGENOM" id="CLU_706868_0_0_1"/>
<name>L1J6T0_GUITC</name>
<dbReference type="EMBL" id="JH993005">
    <property type="protein sequence ID" value="EKX44236.1"/>
    <property type="molecule type" value="Genomic_DNA"/>
</dbReference>
<dbReference type="KEGG" id="gtt:GUITHDRAFT_109695"/>
<gene>
    <name evidence="1" type="ORF">GUITHDRAFT_109695</name>
</gene>
<sequence length="391" mass="44304">MSWLMYELIPNIRTHSGSLRRPRCESRRLQVSLHVDMSLIVQLADPPTSDFVESSIADEYSPMDESLQSSSTDSTLQVNVIRPLQTAMHLYLRDPVSGEVRDAHLERLRIPRLLIKAFLQVGYNSTLMVKMFHDMPSNVRSAFFHGSNAIELIATSSFMGEFAIMRHQQQASDSKHLFNIDSLRDAVSTEAGLGYWIMEMDPNTMVRTKVEISSGIAFFLNMHPEEMLARLGNCDNALPNSELEFFGNMTYEIAKVLDSRIVRNVRMIRRCPRSGKLTDPLLARLISMKERDAHGRVIRVMNVLQRLSPEEYDSACRNEPETCRPLMDCLGDVRGGEELLESANYDSLFTQSFASLNGSAQGLQQAQKLTEKVQQLFAPFVEYATSKGLLR</sequence>
<dbReference type="AlphaFoldDB" id="L1J6T0"/>
<evidence type="ECO:0000313" key="3">
    <source>
        <dbReference type="Proteomes" id="UP000011087"/>
    </source>
</evidence>
<proteinExistence type="predicted"/>
<dbReference type="EnsemblProtists" id="EKX44236">
    <property type="protein sequence ID" value="EKX44236"/>
    <property type="gene ID" value="GUITHDRAFT_109695"/>
</dbReference>
<dbReference type="RefSeq" id="XP_005831216.1">
    <property type="nucleotide sequence ID" value="XM_005831159.1"/>
</dbReference>
<reference evidence="2" key="3">
    <citation type="submission" date="2015-06" db="UniProtKB">
        <authorList>
            <consortium name="EnsemblProtists"/>
        </authorList>
    </citation>
    <scope>IDENTIFICATION</scope>
</reference>
<reference evidence="3" key="2">
    <citation type="submission" date="2012-11" db="EMBL/GenBank/DDBJ databases">
        <authorList>
            <person name="Kuo A."/>
            <person name="Curtis B.A."/>
            <person name="Tanifuji G."/>
            <person name="Burki F."/>
            <person name="Gruber A."/>
            <person name="Irimia M."/>
            <person name="Maruyama S."/>
            <person name="Arias M.C."/>
            <person name="Ball S.G."/>
            <person name="Gile G.H."/>
            <person name="Hirakawa Y."/>
            <person name="Hopkins J.F."/>
            <person name="Rensing S.A."/>
            <person name="Schmutz J."/>
            <person name="Symeonidi A."/>
            <person name="Elias M."/>
            <person name="Eveleigh R.J."/>
            <person name="Herman E.K."/>
            <person name="Klute M.J."/>
            <person name="Nakayama T."/>
            <person name="Obornik M."/>
            <person name="Reyes-Prieto A."/>
            <person name="Armbrust E.V."/>
            <person name="Aves S.J."/>
            <person name="Beiko R.G."/>
            <person name="Coutinho P."/>
            <person name="Dacks J.B."/>
            <person name="Durnford D.G."/>
            <person name="Fast N.M."/>
            <person name="Green B.R."/>
            <person name="Grisdale C."/>
            <person name="Hempe F."/>
            <person name="Henrissat B."/>
            <person name="Hoppner M.P."/>
            <person name="Ishida K.-I."/>
            <person name="Kim E."/>
            <person name="Koreny L."/>
            <person name="Kroth P.G."/>
            <person name="Liu Y."/>
            <person name="Malik S.-B."/>
            <person name="Maier U.G."/>
            <person name="McRose D."/>
            <person name="Mock T."/>
            <person name="Neilson J.A."/>
            <person name="Onodera N.T."/>
            <person name="Poole A.M."/>
            <person name="Pritham E.J."/>
            <person name="Richards T.A."/>
            <person name="Rocap G."/>
            <person name="Roy S.W."/>
            <person name="Sarai C."/>
            <person name="Schaack S."/>
            <person name="Shirato S."/>
            <person name="Slamovits C.H."/>
            <person name="Spencer D.F."/>
            <person name="Suzuki S."/>
            <person name="Worden A.Z."/>
            <person name="Zauner S."/>
            <person name="Barry K."/>
            <person name="Bell C."/>
            <person name="Bharti A.K."/>
            <person name="Crow J.A."/>
            <person name="Grimwood J."/>
            <person name="Kramer R."/>
            <person name="Lindquist E."/>
            <person name="Lucas S."/>
            <person name="Salamov A."/>
            <person name="McFadden G.I."/>
            <person name="Lane C.E."/>
            <person name="Keeling P.J."/>
            <person name="Gray M.W."/>
            <person name="Grigoriev I.V."/>
            <person name="Archibald J.M."/>
        </authorList>
    </citation>
    <scope>NUCLEOTIDE SEQUENCE</scope>
    <source>
        <strain evidence="3">CCMP2712</strain>
    </source>
</reference>
<dbReference type="Proteomes" id="UP000011087">
    <property type="component" value="Unassembled WGS sequence"/>
</dbReference>
<dbReference type="PaxDb" id="55529-EKX44236"/>
<evidence type="ECO:0000313" key="2">
    <source>
        <dbReference type="EnsemblProtists" id="EKX44236"/>
    </source>
</evidence>
<dbReference type="GeneID" id="17300965"/>
<evidence type="ECO:0000313" key="1">
    <source>
        <dbReference type="EMBL" id="EKX44236.1"/>
    </source>
</evidence>
<reference evidence="1 3" key="1">
    <citation type="journal article" date="2012" name="Nature">
        <title>Algal genomes reveal evolutionary mosaicism and the fate of nucleomorphs.</title>
        <authorList>
            <consortium name="DOE Joint Genome Institute"/>
            <person name="Curtis B.A."/>
            <person name="Tanifuji G."/>
            <person name="Burki F."/>
            <person name="Gruber A."/>
            <person name="Irimia M."/>
            <person name="Maruyama S."/>
            <person name="Arias M.C."/>
            <person name="Ball S.G."/>
            <person name="Gile G.H."/>
            <person name="Hirakawa Y."/>
            <person name="Hopkins J.F."/>
            <person name="Kuo A."/>
            <person name="Rensing S.A."/>
            <person name="Schmutz J."/>
            <person name="Symeonidi A."/>
            <person name="Elias M."/>
            <person name="Eveleigh R.J."/>
            <person name="Herman E.K."/>
            <person name="Klute M.J."/>
            <person name="Nakayama T."/>
            <person name="Obornik M."/>
            <person name="Reyes-Prieto A."/>
            <person name="Armbrust E.V."/>
            <person name="Aves S.J."/>
            <person name="Beiko R.G."/>
            <person name="Coutinho P."/>
            <person name="Dacks J.B."/>
            <person name="Durnford D.G."/>
            <person name="Fast N.M."/>
            <person name="Green B.R."/>
            <person name="Grisdale C.J."/>
            <person name="Hempel F."/>
            <person name="Henrissat B."/>
            <person name="Hoppner M.P."/>
            <person name="Ishida K."/>
            <person name="Kim E."/>
            <person name="Koreny L."/>
            <person name="Kroth P.G."/>
            <person name="Liu Y."/>
            <person name="Malik S.B."/>
            <person name="Maier U.G."/>
            <person name="McRose D."/>
            <person name="Mock T."/>
            <person name="Neilson J.A."/>
            <person name="Onodera N.T."/>
            <person name="Poole A.M."/>
            <person name="Pritham E.J."/>
            <person name="Richards T.A."/>
            <person name="Rocap G."/>
            <person name="Roy S.W."/>
            <person name="Sarai C."/>
            <person name="Schaack S."/>
            <person name="Shirato S."/>
            <person name="Slamovits C.H."/>
            <person name="Spencer D.F."/>
            <person name="Suzuki S."/>
            <person name="Worden A.Z."/>
            <person name="Zauner S."/>
            <person name="Barry K."/>
            <person name="Bell C."/>
            <person name="Bharti A.K."/>
            <person name="Crow J.A."/>
            <person name="Grimwood J."/>
            <person name="Kramer R."/>
            <person name="Lindquist E."/>
            <person name="Lucas S."/>
            <person name="Salamov A."/>
            <person name="McFadden G.I."/>
            <person name="Lane C.E."/>
            <person name="Keeling P.J."/>
            <person name="Gray M.W."/>
            <person name="Grigoriev I.V."/>
            <person name="Archibald J.M."/>
        </authorList>
    </citation>
    <scope>NUCLEOTIDE SEQUENCE</scope>
    <source>
        <strain evidence="1 3">CCMP2712</strain>
    </source>
</reference>
<keyword evidence="3" id="KW-1185">Reference proteome</keyword>
<organism evidence="1">
    <name type="scientific">Guillardia theta (strain CCMP2712)</name>
    <name type="common">Cryptophyte</name>
    <dbReference type="NCBI Taxonomy" id="905079"/>
    <lineage>
        <taxon>Eukaryota</taxon>
        <taxon>Cryptophyceae</taxon>
        <taxon>Pyrenomonadales</taxon>
        <taxon>Geminigeraceae</taxon>
        <taxon>Guillardia</taxon>
    </lineage>
</organism>
<protein>
    <submittedName>
        <fullName evidence="1 2">Uncharacterized protein</fullName>
    </submittedName>
</protein>